<gene>
    <name evidence="2" type="ORF">JOC47_000738</name>
</gene>
<dbReference type="PROSITE" id="PS51742">
    <property type="entry name" value="PPC"/>
    <property type="match status" value="1"/>
</dbReference>
<keyword evidence="2" id="KW-0238">DNA-binding</keyword>
<comment type="caution">
    <text evidence="2">The sequence shown here is derived from an EMBL/GenBank/DDBJ whole genome shotgun (WGS) entry which is preliminary data.</text>
</comment>
<dbReference type="PANTHER" id="PTHR34988">
    <property type="entry name" value="PROTEIN, PUTATIVE-RELATED"/>
    <property type="match status" value="1"/>
</dbReference>
<dbReference type="Pfam" id="PF03479">
    <property type="entry name" value="PCC"/>
    <property type="match status" value="1"/>
</dbReference>
<keyword evidence="3" id="KW-1185">Reference proteome</keyword>
<dbReference type="RefSeq" id="WP_204700620.1">
    <property type="nucleotide sequence ID" value="NZ_JAFBDQ010000003.1"/>
</dbReference>
<dbReference type="CDD" id="cd11378">
    <property type="entry name" value="DUF296"/>
    <property type="match status" value="1"/>
</dbReference>
<organism evidence="2 3">
    <name type="scientific">Halanaerobacter jeridensis</name>
    <dbReference type="NCBI Taxonomy" id="706427"/>
    <lineage>
        <taxon>Bacteria</taxon>
        <taxon>Bacillati</taxon>
        <taxon>Bacillota</taxon>
        <taxon>Clostridia</taxon>
        <taxon>Halanaerobiales</taxon>
        <taxon>Halobacteroidaceae</taxon>
        <taxon>Halanaerobacter</taxon>
    </lineage>
</organism>
<dbReference type="InterPro" id="IPR025707">
    <property type="entry name" value="DNA_bp_PD1"/>
</dbReference>
<reference evidence="2" key="1">
    <citation type="submission" date="2021-01" db="EMBL/GenBank/DDBJ databases">
        <title>Genomic Encyclopedia of Type Strains, Phase IV (KMG-IV): sequencing the most valuable type-strain genomes for metagenomic binning, comparative biology and taxonomic classification.</title>
        <authorList>
            <person name="Goeker M."/>
        </authorList>
    </citation>
    <scope>NUCLEOTIDE SEQUENCE</scope>
    <source>
        <strain evidence="2">DSM 23230</strain>
    </source>
</reference>
<evidence type="ECO:0000313" key="2">
    <source>
        <dbReference type="EMBL" id="MBM7555904.1"/>
    </source>
</evidence>
<name>A0A938XSA6_9FIRM</name>
<dbReference type="PANTHER" id="PTHR34988:SF1">
    <property type="entry name" value="DNA-BINDING PROTEIN"/>
    <property type="match status" value="1"/>
</dbReference>
<protein>
    <submittedName>
        <fullName evidence="2">DNA-binding protein with PD1-like motif</fullName>
    </submittedName>
</protein>
<evidence type="ECO:0000313" key="3">
    <source>
        <dbReference type="Proteomes" id="UP000774000"/>
    </source>
</evidence>
<dbReference type="SUPFAM" id="SSF117856">
    <property type="entry name" value="AF0104/ALDC/Ptd012-like"/>
    <property type="match status" value="1"/>
</dbReference>
<dbReference type="Gene3D" id="3.30.1330.80">
    <property type="entry name" value="Hypothetical protein, similar to alpha- acetolactate decarboxylase, domain 2"/>
    <property type="match status" value="1"/>
</dbReference>
<evidence type="ECO:0000259" key="1">
    <source>
        <dbReference type="PROSITE" id="PS51742"/>
    </source>
</evidence>
<dbReference type="Proteomes" id="UP000774000">
    <property type="component" value="Unassembled WGS sequence"/>
</dbReference>
<accession>A0A938XSA6</accession>
<dbReference type="PIRSF" id="PIRSF016702">
    <property type="entry name" value="DNA_bp_PD1"/>
    <property type="match status" value="1"/>
</dbReference>
<dbReference type="EMBL" id="JAFBDQ010000003">
    <property type="protein sequence ID" value="MBM7555904.1"/>
    <property type="molecule type" value="Genomic_DNA"/>
</dbReference>
<dbReference type="AlphaFoldDB" id="A0A938XSA6"/>
<feature type="domain" description="PPC" evidence="1">
    <location>
        <begin position="6"/>
        <end position="141"/>
    </location>
</feature>
<proteinExistence type="predicted"/>
<dbReference type="InterPro" id="IPR005175">
    <property type="entry name" value="PPC_dom"/>
</dbReference>
<sequence length="141" mass="15738">MLVNKYSLTEIYQGRLETGDDLAEELTEFVQGKEIKAGKISAIGAVQNATISYYDQETKEYGAKEFDEAMEIVNLEGNISLKDGEPIVHAHIALADEEGNVYGGHLEEGTTVFACEFVIQEYDGEALERGFHEMTELPLWE</sequence>
<dbReference type="GO" id="GO:0003677">
    <property type="term" value="F:DNA binding"/>
    <property type="evidence" value="ECO:0007669"/>
    <property type="project" value="UniProtKB-KW"/>
</dbReference>